<keyword evidence="1 5" id="KW-1003">Cell membrane</keyword>
<keyword evidence="7" id="KW-1185">Reference proteome</keyword>
<dbReference type="AlphaFoldDB" id="A0A0R3N3A8"/>
<evidence type="ECO:0000256" key="4">
    <source>
        <dbReference type="ARBA" id="ARBA00023136"/>
    </source>
</evidence>
<evidence type="ECO:0000256" key="5">
    <source>
        <dbReference type="HAMAP-Rule" id="MF_01361"/>
    </source>
</evidence>
<proteinExistence type="inferred from homology"/>
<comment type="caution">
    <text evidence="5">Lacks conserved residue(s) required for the propagation of feature annotation.</text>
</comment>
<protein>
    <recommendedName>
        <fullName evidence="5">UPF0391 membrane protein CQ13_23000</fullName>
    </recommendedName>
</protein>
<accession>A0A0R3N3A8</accession>
<organism evidence="6 7">
    <name type="scientific">Bradyrhizobium retamae</name>
    <dbReference type="NCBI Taxonomy" id="1300035"/>
    <lineage>
        <taxon>Bacteria</taxon>
        <taxon>Pseudomonadati</taxon>
        <taxon>Pseudomonadota</taxon>
        <taxon>Alphaproteobacteria</taxon>
        <taxon>Hyphomicrobiales</taxon>
        <taxon>Nitrobacteraceae</taxon>
        <taxon>Bradyrhizobium</taxon>
    </lineage>
</organism>
<comment type="caution">
    <text evidence="6">The sequence shown here is derived from an EMBL/GenBank/DDBJ whole genome shotgun (WGS) entry which is preliminary data.</text>
</comment>
<dbReference type="Pfam" id="PF07043">
    <property type="entry name" value="DUF1328"/>
    <property type="match status" value="1"/>
</dbReference>
<keyword evidence="3 5" id="KW-1133">Transmembrane helix</keyword>
<dbReference type="NCBIfam" id="NF010232">
    <property type="entry name" value="PRK13682.2-2"/>
    <property type="match status" value="1"/>
</dbReference>
<dbReference type="GO" id="GO:0005886">
    <property type="term" value="C:plasma membrane"/>
    <property type="evidence" value="ECO:0007669"/>
    <property type="project" value="UniProtKB-UniRule"/>
</dbReference>
<evidence type="ECO:0000256" key="3">
    <source>
        <dbReference type="ARBA" id="ARBA00022989"/>
    </source>
</evidence>
<gene>
    <name evidence="6" type="ORF">CQ13_23000</name>
</gene>
<name>A0A0R3N3A8_9BRAD</name>
<evidence type="ECO:0000256" key="1">
    <source>
        <dbReference type="ARBA" id="ARBA00022475"/>
    </source>
</evidence>
<evidence type="ECO:0000256" key="2">
    <source>
        <dbReference type="ARBA" id="ARBA00022692"/>
    </source>
</evidence>
<dbReference type="EMBL" id="LLYA01000124">
    <property type="protein sequence ID" value="KRR26667.1"/>
    <property type="molecule type" value="Genomic_DNA"/>
</dbReference>
<evidence type="ECO:0000313" key="6">
    <source>
        <dbReference type="EMBL" id="KRR26667.1"/>
    </source>
</evidence>
<feature type="transmembrane region" description="Helical" evidence="5">
    <location>
        <begin position="67"/>
        <end position="87"/>
    </location>
</feature>
<keyword evidence="2 5" id="KW-0812">Transmembrane</keyword>
<evidence type="ECO:0000313" key="7">
    <source>
        <dbReference type="Proteomes" id="UP000052023"/>
    </source>
</evidence>
<dbReference type="Proteomes" id="UP000052023">
    <property type="component" value="Unassembled WGS sequence"/>
</dbReference>
<keyword evidence="4 5" id="KW-0472">Membrane</keyword>
<feature type="transmembrane region" description="Helical" evidence="5">
    <location>
        <begin position="99"/>
        <end position="119"/>
    </location>
</feature>
<sequence>MRASPPGCVIEFAAGNPIQQGPISAGEPIFRIGPFRNWRRNPPLEPLNFKGPPIDTVPEVPEQAMTILKWALIFFLVSIVAGILGFTGISEASADIARFLFYVFVVIFLVLLILGLTIFRV</sequence>
<dbReference type="HAMAP" id="MF_01361">
    <property type="entry name" value="UPF0391"/>
    <property type="match status" value="1"/>
</dbReference>
<dbReference type="InterPro" id="IPR009760">
    <property type="entry name" value="DUF1328"/>
</dbReference>
<reference evidence="6 7" key="1">
    <citation type="submission" date="2014-03" db="EMBL/GenBank/DDBJ databases">
        <title>Bradyrhizobium valentinum sp. nov., isolated from effective nodules of Lupinus mariae-josephae, a lupine endemic of basic-lime soils in Eastern Spain.</title>
        <authorList>
            <person name="Duran D."/>
            <person name="Rey L."/>
            <person name="Navarro A."/>
            <person name="Busquets A."/>
            <person name="Imperial J."/>
            <person name="Ruiz-Argueso T."/>
        </authorList>
    </citation>
    <scope>NUCLEOTIDE SEQUENCE [LARGE SCALE GENOMIC DNA]</scope>
    <source>
        <strain evidence="6 7">Ro19</strain>
    </source>
</reference>
<comment type="similarity">
    <text evidence="5">Belongs to the UPF0391 family.</text>
</comment>